<feature type="disulfide bond" evidence="2">
    <location>
        <begin position="146"/>
        <end position="160"/>
    </location>
</feature>
<dbReference type="InterPro" id="IPR013830">
    <property type="entry name" value="SGNH_hydro"/>
</dbReference>
<dbReference type="Proteomes" id="UP000550729">
    <property type="component" value="Unassembled WGS sequence"/>
</dbReference>
<name>A0A848L1I9_9ACTN</name>
<comment type="caution">
    <text evidence="5">The sequence shown here is derived from an EMBL/GenBank/DDBJ whole genome shotgun (WGS) entry which is preliminary data.</text>
</comment>
<reference evidence="5 6" key="1">
    <citation type="submission" date="2020-04" db="EMBL/GenBank/DDBJ databases">
        <title>Gordonia sp. nov. TBRC 11910.</title>
        <authorList>
            <person name="Suriyachadkun C."/>
        </authorList>
    </citation>
    <scope>NUCLEOTIDE SEQUENCE [LARGE SCALE GENOMIC DNA]</scope>
    <source>
        <strain evidence="5 6">TBRC 11910</strain>
    </source>
</reference>
<feature type="active site" description="Nucleophile" evidence="1">
    <location>
        <position position="55"/>
    </location>
</feature>
<dbReference type="GO" id="GO:0019433">
    <property type="term" value="P:triglyceride catabolic process"/>
    <property type="evidence" value="ECO:0007669"/>
    <property type="project" value="TreeGrafter"/>
</dbReference>
<evidence type="ECO:0000313" key="6">
    <source>
        <dbReference type="Proteomes" id="UP000550729"/>
    </source>
</evidence>
<dbReference type="Pfam" id="PF13472">
    <property type="entry name" value="Lipase_GDSL_2"/>
    <property type="match status" value="1"/>
</dbReference>
<keyword evidence="3" id="KW-0732">Signal</keyword>
<evidence type="ECO:0000256" key="3">
    <source>
        <dbReference type="SAM" id="SignalP"/>
    </source>
</evidence>
<feature type="signal peptide" evidence="3">
    <location>
        <begin position="1"/>
        <end position="34"/>
    </location>
</feature>
<keyword evidence="6" id="KW-1185">Reference proteome</keyword>
<evidence type="ECO:0000259" key="4">
    <source>
        <dbReference type="Pfam" id="PF13472"/>
    </source>
</evidence>
<dbReference type="InterPro" id="IPR036514">
    <property type="entry name" value="SGNH_hydro_sf"/>
</dbReference>
<dbReference type="PANTHER" id="PTHR37981">
    <property type="entry name" value="LIPASE 2"/>
    <property type="match status" value="1"/>
</dbReference>
<dbReference type="EMBL" id="JABBNB010000040">
    <property type="protein sequence ID" value="NMO04744.1"/>
    <property type="molecule type" value="Genomic_DNA"/>
</dbReference>
<feature type="active site" evidence="1">
    <location>
        <position position="281"/>
    </location>
</feature>
<sequence>MRVSARGGQLRRRLATAVAGAVLVVSIVAPGAAAAPQRGSAPAGKSMGYVNLGDSYSAASGVMPLAAGVAPLCMQSARNYAKIIADRFGYRYTDVSCAGASTKGFFSAQYPGVPRQLDAVRQGAALVTIAVGGNDGDVFAPLVVACTSAAVTRPGAYSPCKDANGNSFVQRIETQTYPHLIAAFRAVRAAAPHATVAALNYPWIMPDRPASCPGFPVARGDMPYVHGIQAALNDAVERAAEQTGVRLVDVASASVGHDACEAAGIRWIEPLAPQGDPTPVHPNELGALQMARITARSLGLARRPSDLRWALNTQR</sequence>
<evidence type="ECO:0000313" key="5">
    <source>
        <dbReference type="EMBL" id="NMO04744.1"/>
    </source>
</evidence>
<evidence type="ECO:0000256" key="2">
    <source>
        <dbReference type="PIRSR" id="PIRSR637460-2"/>
    </source>
</evidence>
<organism evidence="5 6">
    <name type="scientific">Gordonia asplenii</name>
    <dbReference type="NCBI Taxonomy" id="2725283"/>
    <lineage>
        <taxon>Bacteria</taxon>
        <taxon>Bacillati</taxon>
        <taxon>Actinomycetota</taxon>
        <taxon>Actinomycetes</taxon>
        <taxon>Mycobacteriales</taxon>
        <taxon>Gordoniaceae</taxon>
        <taxon>Gordonia</taxon>
    </lineage>
</organism>
<feature type="disulfide bond" evidence="2">
    <location>
        <begin position="212"/>
        <end position="260"/>
    </location>
</feature>
<feature type="disulfide bond" evidence="2">
    <location>
        <begin position="73"/>
        <end position="97"/>
    </location>
</feature>
<dbReference type="RefSeq" id="WP_170197247.1">
    <property type="nucleotide sequence ID" value="NZ_JABBNB010000040.1"/>
</dbReference>
<evidence type="ECO:0000256" key="1">
    <source>
        <dbReference type="PIRSR" id="PIRSR637460-1"/>
    </source>
</evidence>
<feature type="domain" description="SGNH hydrolase-type esterase" evidence="4">
    <location>
        <begin position="52"/>
        <end position="286"/>
    </location>
</feature>
<keyword evidence="2" id="KW-1015">Disulfide bond</keyword>
<proteinExistence type="predicted"/>
<dbReference type="Gene3D" id="3.40.50.1110">
    <property type="entry name" value="SGNH hydrolase"/>
    <property type="match status" value="1"/>
</dbReference>
<feature type="chain" id="PRO_5032441620" evidence="3">
    <location>
        <begin position="35"/>
        <end position="315"/>
    </location>
</feature>
<protein>
    <submittedName>
        <fullName evidence="5">SGNH/GDSL hydrolase family protein</fullName>
    </submittedName>
</protein>
<accession>A0A848L1I9</accession>
<dbReference type="GO" id="GO:0004806">
    <property type="term" value="F:triacylglycerol lipase activity"/>
    <property type="evidence" value="ECO:0007669"/>
    <property type="project" value="TreeGrafter"/>
</dbReference>
<dbReference type="SUPFAM" id="SSF52266">
    <property type="entry name" value="SGNH hydrolase"/>
    <property type="match status" value="1"/>
</dbReference>
<keyword evidence="5" id="KW-0378">Hydrolase</keyword>
<dbReference type="PANTHER" id="PTHR37981:SF1">
    <property type="entry name" value="SGNH HYDROLASE-TYPE ESTERASE DOMAIN-CONTAINING PROTEIN"/>
    <property type="match status" value="1"/>
</dbReference>
<dbReference type="InterPro" id="IPR037460">
    <property type="entry name" value="SEST-like"/>
</dbReference>
<dbReference type="CDD" id="cd01823">
    <property type="entry name" value="SEST_like"/>
    <property type="match status" value="1"/>
</dbReference>
<dbReference type="AlphaFoldDB" id="A0A848L1I9"/>
<gene>
    <name evidence="5" type="ORF">HH308_26325</name>
</gene>